<dbReference type="RefSeq" id="WP_344911637.1">
    <property type="nucleotide sequence ID" value="NZ_BAAAYO010000010.1"/>
</dbReference>
<evidence type="ECO:0000313" key="1">
    <source>
        <dbReference type="EMBL" id="MFB9752472.1"/>
    </source>
</evidence>
<protein>
    <recommendedName>
        <fullName evidence="3">HEAT repeat domain-containing protein</fullName>
    </recommendedName>
</protein>
<reference evidence="1 2" key="1">
    <citation type="submission" date="2024-09" db="EMBL/GenBank/DDBJ databases">
        <authorList>
            <person name="Sun Q."/>
            <person name="Mori K."/>
        </authorList>
    </citation>
    <scope>NUCLEOTIDE SEQUENCE [LARGE SCALE GENOMIC DNA]</scope>
    <source>
        <strain evidence="1 2">JCM 12520</strain>
    </source>
</reference>
<dbReference type="Proteomes" id="UP001589619">
    <property type="component" value="Unassembled WGS sequence"/>
</dbReference>
<organism evidence="1 2">
    <name type="scientific">Paenibacillus hodogayensis</name>
    <dbReference type="NCBI Taxonomy" id="279208"/>
    <lineage>
        <taxon>Bacteria</taxon>
        <taxon>Bacillati</taxon>
        <taxon>Bacillota</taxon>
        <taxon>Bacilli</taxon>
        <taxon>Bacillales</taxon>
        <taxon>Paenibacillaceae</taxon>
        <taxon>Paenibacillus</taxon>
    </lineage>
</organism>
<evidence type="ECO:0008006" key="3">
    <source>
        <dbReference type="Google" id="ProtNLM"/>
    </source>
</evidence>
<accession>A0ABV5VVY2</accession>
<dbReference type="EMBL" id="JBHMAG010000009">
    <property type="protein sequence ID" value="MFB9752472.1"/>
    <property type="molecule type" value="Genomic_DNA"/>
</dbReference>
<keyword evidence="2" id="KW-1185">Reference proteome</keyword>
<sequence length="329" mass="36670">MQRKAVIAIGSSNQDNVILFPTTIEYYQNELTRMLEGERYAEAARMLRFLLQCQSEDPQYKEEWQSLLEWLTAAFPETMKDSADFQPGIADLMAGMGGEDDEKDGDDRASEGELFRRHIRSKAANDTKFVGKLLDMLGPHATAEQQITALEQLSCLERRIVGEPIRQWLTDSRLHPLVQFRGLQALRAIGETGQIEIRKLGQTIVIAIGDIPLSYGQYPAAIRSVPDKCRPIMDADEPGLADFAEATWRDFVGFVFGTTVYEELLASDEAGQAAWAAALHRSVRETTSGRSDDDRLAADYGLAEADAKYVHKAQQVMKLFSTVSSPGDM</sequence>
<gene>
    <name evidence="1" type="ORF">ACFFNY_12970</name>
</gene>
<comment type="caution">
    <text evidence="1">The sequence shown here is derived from an EMBL/GenBank/DDBJ whole genome shotgun (WGS) entry which is preliminary data.</text>
</comment>
<evidence type="ECO:0000313" key="2">
    <source>
        <dbReference type="Proteomes" id="UP001589619"/>
    </source>
</evidence>
<proteinExistence type="predicted"/>
<name>A0ABV5VVY2_9BACL</name>